<dbReference type="EMBL" id="FOTS01000018">
    <property type="protein sequence ID" value="SFL79753.1"/>
    <property type="molecule type" value="Genomic_DNA"/>
</dbReference>
<dbReference type="RefSeq" id="WP_090936992.1">
    <property type="nucleotide sequence ID" value="NZ_FOTS01000018.1"/>
</dbReference>
<keyword evidence="2" id="KW-1185">Reference proteome</keyword>
<sequence>MQEKISFPAKALAVIDQSIQNISFGEIVLIVQDGHIIQIERTEKIIISSQKNFRQEKKNTEEINLLRKKILGELSHLQYGQLVVKIKDGKAVQIEKTEKRRFPEVEGVYGDGI</sequence>
<evidence type="ECO:0000313" key="2">
    <source>
        <dbReference type="Proteomes" id="UP000199520"/>
    </source>
</evidence>
<protein>
    <submittedName>
        <fullName evidence="1">Uncharacterized small protein</fullName>
    </submittedName>
</protein>
<dbReference type="AlphaFoldDB" id="A0A1I4KME7"/>
<proteinExistence type="predicted"/>
<dbReference type="Pfam" id="PF10055">
    <property type="entry name" value="DUF2292"/>
    <property type="match status" value="2"/>
</dbReference>
<name>A0A1I4KME7_9FIRM</name>
<evidence type="ECO:0000313" key="1">
    <source>
        <dbReference type="EMBL" id="SFL79753.1"/>
    </source>
</evidence>
<gene>
    <name evidence="1" type="ORF">SAMN04490355_101866</name>
</gene>
<dbReference type="OrthoDB" id="1684946at2"/>
<organism evidence="1 2">
    <name type="scientific">Pelosinus propionicus DSM 13327</name>
    <dbReference type="NCBI Taxonomy" id="1123291"/>
    <lineage>
        <taxon>Bacteria</taxon>
        <taxon>Bacillati</taxon>
        <taxon>Bacillota</taxon>
        <taxon>Negativicutes</taxon>
        <taxon>Selenomonadales</taxon>
        <taxon>Sporomusaceae</taxon>
        <taxon>Pelosinus</taxon>
    </lineage>
</organism>
<accession>A0A1I4KME7</accession>
<dbReference type="InterPro" id="IPR018743">
    <property type="entry name" value="DUF2292"/>
</dbReference>
<reference evidence="2" key="1">
    <citation type="submission" date="2016-10" db="EMBL/GenBank/DDBJ databases">
        <authorList>
            <person name="Varghese N."/>
            <person name="Submissions S."/>
        </authorList>
    </citation>
    <scope>NUCLEOTIDE SEQUENCE [LARGE SCALE GENOMIC DNA]</scope>
    <source>
        <strain evidence="2">DSM 13327</strain>
    </source>
</reference>
<dbReference type="STRING" id="1123291.SAMN04490355_101866"/>
<dbReference type="Proteomes" id="UP000199520">
    <property type="component" value="Unassembled WGS sequence"/>
</dbReference>